<feature type="domain" description="MutL C-terminal dimerisation" evidence="5">
    <location>
        <begin position="891"/>
        <end position="1048"/>
    </location>
</feature>
<dbReference type="FunFam" id="3.30.1370.100:FF:000001">
    <property type="entry name" value="Mismatch repair endonuclease pms1, putative"/>
    <property type="match status" value="1"/>
</dbReference>
<evidence type="ECO:0000256" key="1">
    <source>
        <dbReference type="ARBA" id="ARBA00006082"/>
    </source>
</evidence>
<evidence type="ECO:0000256" key="3">
    <source>
        <dbReference type="ARBA" id="ARBA00070941"/>
    </source>
</evidence>
<organism evidence="7 8">
    <name type="scientific">Cryoendolithus antarcticus</name>
    <dbReference type="NCBI Taxonomy" id="1507870"/>
    <lineage>
        <taxon>Eukaryota</taxon>
        <taxon>Fungi</taxon>
        <taxon>Dikarya</taxon>
        <taxon>Ascomycota</taxon>
        <taxon>Pezizomycotina</taxon>
        <taxon>Dothideomycetes</taxon>
        <taxon>Dothideomycetidae</taxon>
        <taxon>Cladosporiales</taxon>
        <taxon>Cladosporiaceae</taxon>
        <taxon>Cryoendolithus</taxon>
    </lineage>
</organism>
<dbReference type="GO" id="GO:0030983">
    <property type="term" value="F:mismatched DNA binding"/>
    <property type="evidence" value="ECO:0007669"/>
    <property type="project" value="InterPro"/>
</dbReference>
<dbReference type="FunCoup" id="A0A1V8SSY0">
    <property type="interactions" value="1398"/>
</dbReference>
<dbReference type="GO" id="GO:0016887">
    <property type="term" value="F:ATP hydrolysis activity"/>
    <property type="evidence" value="ECO:0007669"/>
    <property type="project" value="InterPro"/>
</dbReference>
<dbReference type="SUPFAM" id="SSF54211">
    <property type="entry name" value="Ribosomal protein S5 domain 2-like"/>
    <property type="match status" value="1"/>
</dbReference>
<dbReference type="FunFam" id="3.30.565.10:FF:000014">
    <property type="entry name" value="Mismatch repair endonuclease pms1, putative"/>
    <property type="match status" value="1"/>
</dbReference>
<dbReference type="InterPro" id="IPR014762">
    <property type="entry name" value="DNA_mismatch_repair_CS"/>
</dbReference>
<dbReference type="Gene3D" id="3.30.565.10">
    <property type="entry name" value="Histidine kinase-like ATPase, C-terminal domain"/>
    <property type="match status" value="1"/>
</dbReference>
<dbReference type="InterPro" id="IPR014721">
    <property type="entry name" value="Ribsml_uS5_D2-typ_fold_subgr"/>
</dbReference>
<feature type="compositionally biased region" description="Basic and acidic residues" evidence="4">
    <location>
        <begin position="736"/>
        <end position="752"/>
    </location>
</feature>
<comment type="similarity">
    <text evidence="1">Belongs to the DNA mismatch repair MutL/HexB family.</text>
</comment>
<dbReference type="PROSITE" id="PS00058">
    <property type="entry name" value="DNA_MISMATCH_REPAIR_1"/>
    <property type="match status" value="1"/>
</dbReference>
<dbReference type="Gene3D" id="3.30.1370.100">
    <property type="entry name" value="MutL, C-terminal domain, regulatory subdomain"/>
    <property type="match status" value="1"/>
</dbReference>
<feature type="compositionally biased region" description="Acidic residues" evidence="4">
    <location>
        <begin position="698"/>
        <end position="707"/>
    </location>
</feature>
<protein>
    <recommendedName>
        <fullName evidence="3">DNA mismatch repair protein PMS1</fullName>
    </recommendedName>
</protein>
<dbReference type="EMBL" id="NAJO01000028">
    <property type="protein sequence ID" value="OQO02159.1"/>
    <property type="molecule type" value="Genomic_DNA"/>
</dbReference>
<proteinExistence type="inferred from homology"/>
<dbReference type="OrthoDB" id="10263226at2759"/>
<sequence length="1117" mass="122600">MATIKAIESRSVHQIQSGQVIVDLNSVVKELVENSLDAGATSIDVRFKDHGLDSVEVQDNGKGISPDDFDTVALKHHTSKLSSYDDLTSLDTFGFRGEALSSLCALSKLHVVTARVEDGAVGKRLEFENSGKLKGTTVTSAQKGTTVTVENLFYSLPVRRKELEKNIKREHGKVVGLLHAYACISVGVRYTVSNQVPKGKKFAVFSTKANTTTRENIVNIYGAKTLLALVKLDLKLDMEPSKGPSTQSVRNWSTQASDNLRAVKVEGHISKPGYGEGRQAPDRQMFFVNSRPCALPQVAKAVNEVYRSYNHHQTPFIFANLIMDTNAYDVNVSPDKRTIMLHDQTALLDSLKLALTDLFDNTNHTVPQSTLPNRTMPSYKPLTMNREQSTVSSRPDSDESGSESEDESDQERMQFTQAKAEPPTGAGKAKASNLIESWAGRDSELRKPKPVGTRTSTLESKARSGVNSVSRNPSLESQSDSEVASPGIPVTMSVGSDQFEANAMLPSSTITDDNYGRPAATSRQTLREPDPMSTPYNDLFSKRPPESVGVAGNKSTNRDLSGHQHEEDGDALKQDHMQPDIITDHSNGTAVHAIATSAAKPTPGPVPNAFDSMRPQRTPSQLAEITIGDQMTSTVLGASPAYKKRRVHEPANSQAIAAFGCSPLLARGLHNFAAAGSQMQIDSSDMILESARRAPATESDDENDEEPNIAKGPPSLANGNAKNVSRPVTAATPVSLRRDRTDGSQDPRKELPTSDALDALEASPADDDAWDENYIDENEKRLLEDEKIAKMIQELETHAAKPSTHNSARASKITSGSVLKDMTLQLECQCHASMDEVSHDSRAASALYADRHADDSQCDNNAIVKGELDDIQAEDKLSLIVSKADFNRMRVIGQFNLGFILAVRPATNAEEQDELFIIDQHAADEKYNYERFQRTVTLQSQRLVRPKNLDLTAVEQEVVLNHCDALKANGFEIETTSSDADDSLTRICRLLTLPTSQSTTFDLSDLSELLYLLSEAPMGTNHVPRPRKVQRMLAMRACRSSIMVGKTLTMRQMEKVVKHMGEMEKPWNCPHGRPTMRHLAGLKEWLGWSEGDVVSPDEEVELIADKTGWKAWLAERH</sequence>
<gene>
    <name evidence="7" type="ORF">B0A48_11711</name>
</gene>
<feature type="domain" description="DNA mismatch repair protein S5" evidence="6">
    <location>
        <begin position="217"/>
        <end position="360"/>
    </location>
</feature>
<dbReference type="InterPro" id="IPR002099">
    <property type="entry name" value="MutL/Mlh/PMS"/>
</dbReference>
<dbReference type="InterPro" id="IPR013507">
    <property type="entry name" value="DNA_mismatch_S5_2-like"/>
</dbReference>
<dbReference type="GO" id="GO:0000710">
    <property type="term" value="P:meiotic mismatch repair"/>
    <property type="evidence" value="ECO:0007669"/>
    <property type="project" value="UniProtKB-ARBA"/>
</dbReference>
<dbReference type="Pfam" id="PF13589">
    <property type="entry name" value="HATPase_c_3"/>
    <property type="match status" value="1"/>
</dbReference>
<dbReference type="Gene3D" id="3.30.1540.20">
    <property type="entry name" value="MutL, C-terminal domain, dimerisation subdomain"/>
    <property type="match status" value="1"/>
</dbReference>
<dbReference type="SUPFAM" id="SSF118116">
    <property type="entry name" value="DNA mismatch repair protein MutL"/>
    <property type="match status" value="1"/>
</dbReference>
<dbReference type="Proteomes" id="UP000192596">
    <property type="component" value="Unassembled WGS sequence"/>
</dbReference>
<comment type="caution">
    <text evidence="7">The sequence shown here is derived from an EMBL/GenBank/DDBJ whole genome shotgun (WGS) entry which is preliminary data.</text>
</comment>
<dbReference type="SUPFAM" id="SSF55874">
    <property type="entry name" value="ATPase domain of HSP90 chaperone/DNA topoisomerase II/histidine kinase"/>
    <property type="match status" value="1"/>
</dbReference>
<dbReference type="InParanoid" id="A0A1V8SSY0"/>
<evidence type="ECO:0000313" key="8">
    <source>
        <dbReference type="Proteomes" id="UP000192596"/>
    </source>
</evidence>
<dbReference type="InterPro" id="IPR042120">
    <property type="entry name" value="MutL_C_dimsub"/>
</dbReference>
<feature type="compositionally biased region" description="Acidic residues" evidence="4">
    <location>
        <begin position="398"/>
        <end position="409"/>
    </location>
</feature>
<feature type="compositionally biased region" description="Polar residues" evidence="4">
    <location>
        <begin position="363"/>
        <end position="376"/>
    </location>
</feature>
<evidence type="ECO:0000256" key="4">
    <source>
        <dbReference type="SAM" id="MobiDB-lite"/>
    </source>
</evidence>
<dbReference type="InterPro" id="IPR042121">
    <property type="entry name" value="MutL_C_regsub"/>
</dbReference>
<dbReference type="PANTHER" id="PTHR10073">
    <property type="entry name" value="DNA MISMATCH REPAIR PROTEIN MLH, PMS, MUTL"/>
    <property type="match status" value="1"/>
</dbReference>
<dbReference type="FunFam" id="3.30.230.10:FF:000120">
    <property type="entry name" value="Mismatch repair endonuclease PMS2"/>
    <property type="match status" value="1"/>
</dbReference>
<dbReference type="SMART" id="SM00853">
    <property type="entry name" value="MutL_C"/>
    <property type="match status" value="1"/>
</dbReference>
<dbReference type="Pfam" id="PF01119">
    <property type="entry name" value="DNA_mis_repair"/>
    <property type="match status" value="1"/>
</dbReference>
<dbReference type="AlphaFoldDB" id="A0A1V8SSY0"/>
<feature type="region of interest" description="Disordered" evidence="4">
    <location>
        <begin position="506"/>
        <end position="567"/>
    </location>
</feature>
<dbReference type="GO" id="GO:0005524">
    <property type="term" value="F:ATP binding"/>
    <property type="evidence" value="ECO:0007669"/>
    <property type="project" value="InterPro"/>
</dbReference>
<dbReference type="GO" id="GO:0140664">
    <property type="term" value="F:ATP-dependent DNA damage sensor activity"/>
    <property type="evidence" value="ECO:0007669"/>
    <property type="project" value="InterPro"/>
</dbReference>
<reference evidence="8" key="1">
    <citation type="submission" date="2017-03" db="EMBL/GenBank/DDBJ databases">
        <title>Genomes of endolithic fungi from Antarctica.</title>
        <authorList>
            <person name="Coleine C."/>
            <person name="Masonjones S."/>
            <person name="Stajich J.E."/>
        </authorList>
    </citation>
    <scope>NUCLEOTIDE SEQUENCE [LARGE SCALE GENOMIC DNA]</scope>
    <source>
        <strain evidence="8">CCFEE 5527</strain>
    </source>
</reference>
<accession>A0A1V8SSY0</accession>
<dbReference type="CDD" id="cd16926">
    <property type="entry name" value="HATPase_MutL-MLH-PMS-like"/>
    <property type="match status" value="1"/>
</dbReference>
<dbReference type="PANTHER" id="PTHR10073:SF52">
    <property type="entry name" value="MISMATCH REPAIR ENDONUCLEASE PMS2"/>
    <property type="match status" value="1"/>
</dbReference>
<name>A0A1V8SSY0_9PEZI</name>
<feature type="compositionally biased region" description="Polar residues" evidence="4">
    <location>
        <begin position="453"/>
        <end position="482"/>
    </location>
</feature>
<dbReference type="InterPro" id="IPR036890">
    <property type="entry name" value="HATPase_C_sf"/>
</dbReference>
<dbReference type="Pfam" id="PF08676">
    <property type="entry name" value="MutL_C"/>
    <property type="match status" value="1"/>
</dbReference>
<dbReference type="InterPro" id="IPR014790">
    <property type="entry name" value="MutL_C"/>
</dbReference>
<dbReference type="SMART" id="SM01340">
    <property type="entry name" value="DNA_mis_repair"/>
    <property type="match status" value="1"/>
</dbReference>
<feature type="region of interest" description="Disordered" evidence="4">
    <location>
        <begin position="691"/>
        <end position="772"/>
    </location>
</feature>
<evidence type="ECO:0000256" key="2">
    <source>
        <dbReference type="ARBA" id="ARBA00022763"/>
    </source>
</evidence>
<evidence type="ECO:0000259" key="5">
    <source>
        <dbReference type="SMART" id="SM00853"/>
    </source>
</evidence>
<dbReference type="InterPro" id="IPR038973">
    <property type="entry name" value="MutL/Mlh/Pms-like"/>
</dbReference>
<dbReference type="GO" id="GO:0032389">
    <property type="term" value="C:MutLalpha complex"/>
    <property type="evidence" value="ECO:0007669"/>
    <property type="project" value="TreeGrafter"/>
</dbReference>
<keyword evidence="8" id="KW-1185">Reference proteome</keyword>
<evidence type="ECO:0000259" key="6">
    <source>
        <dbReference type="SMART" id="SM01340"/>
    </source>
</evidence>
<dbReference type="Gene3D" id="3.30.230.10">
    <property type="match status" value="1"/>
</dbReference>
<dbReference type="STRING" id="1507870.A0A1V8SSY0"/>
<feature type="region of interest" description="Disordered" evidence="4">
    <location>
        <begin position="363"/>
        <end position="488"/>
    </location>
</feature>
<dbReference type="CDD" id="cd03484">
    <property type="entry name" value="MutL_Trans_hPMS_2_like"/>
    <property type="match status" value="1"/>
</dbReference>
<feature type="compositionally biased region" description="Basic and acidic residues" evidence="4">
    <location>
        <begin position="556"/>
        <end position="567"/>
    </location>
</feature>
<dbReference type="NCBIfam" id="TIGR00585">
    <property type="entry name" value="mutl"/>
    <property type="match status" value="1"/>
</dbReference>
<dbReference type="InterPro" id="IPR037198">
    <property type="entry name" value="MutL_C_sf"/>
</dbReference>
<evidence type="ECO:0000313" key="7">
    <source>
        <dbReference type="EMBL" id="OQO02159.1"/>
    </source>
</evidence>
<keyword evidence="2" id="KW-0227">DNA damage</keyword>
<dbReference type="InterPro" id="IPR020568">
    <property type="entry name" value="Ribosomal_Su5_D2-typ_SF"/>
</dbReference>